<feature type="compositionally biased region" description="Pro residues" evidence="1">
    <location>
        <begin position="1"/>
        <end position="10"/>
    </location>
</feature>
<feature type="region of interest" description="Disordered" evidence="1">
    <location>
        <begin position="1"/>
        <end position="79"/>
    </location>
</feature>
<feature type="compositionally biased region" description="Low complexity" evidence="1">
    <location>
        <begin position="17"/>
        <end position="34"/>
    </location>
</feature>
<reference evidence="2 3" key="1">
    <citation type="submission" date="2016-07" db="EMBL/GenBank/DDBJ databases">
        <title>Pervasive Adenine N6-methylation of Active Genes in Fungi.</title>
        <authorList>
            <consortium name="DOE Joint Genome Institute"/>
            <person name="Mondo S.J."/>
            <person name="Dannebaum R.O."/>
            <person name="Kuo R.C."/>
            <person name="Labutti K."/>
            <person name="Haridas S."/>
            <person name="Kuo A."/>
            <person name="Salamov A."/>
            <person name="Ahrendt S.R."/>
            <person name="Lipzen A."/>
            <person name="Sullivan W."/>
            <person name="Andreopoulos W.B."/>
            <person name="Clum A."/>
            <person name="Lindquist E."/>
            <person name="Daum C."/>
            <person name="Ramamoorthy G.K."/>
            <person name="Gryganskyi A."/>
            <person name="Culley D."/>
            <person name="Magnuson J.K."/>
            <person name="James T.Y."/>
            <person name="O'Malley M.A."/>
            <person name="Stajich J.E."/>
            <person name="Spatafora J.W."/>
            <person name="Visel A."/>
            <person name="Grigoriev I.V."/>
        </authorList>
    </citation>
    <scope>NUCLEOTIDE SEQUENCE [LARGE SCALE GENOMIC DNA]</scope>
    <source>
        <strain evidence="2 3">JEL800</strain>
    </source>
</reference>
<evidence type="ECO:0000256" key="1">
    <source>
        <dbReference type="SAM" id="MobiDB-lite"/>
    </source>
</evidence>
<evidence type="ECO:0000313" key="3">
    <source>
        <dbReference type="Proteomes" id="UP000193642"/>
    </source>
</evidence>
<protein>
    <submittedName>
        <fullName evidence="2">Uncharacterized protein</fullName>
    </submittedName>
</protein>
<evidence type="ECO:0000313" key="2">
    <source>
        <dbReference type="EMBL" id="ORY46470.1"/>
    </source>
</evidence>
<sequence length="155" mass="17630">MQGRPMPQPGQVPMYRPGQTGQPQPGQRPMGQGPVNPMGVRPMQQPMGVNSLPRPMGQPGPQPQPPFQQQQQHNNKCSRDNRNLVLSQNRRLLRLHLALLSHLSLLVAVFTPNNLHNNNKIPTVLQQEHLYPDLQDFNHSSLFLDKGRRMEHLIQ</sequence>
<keyword evidence="3" id="KW-1185">Reference proteome</keyword>
<feature type="compositionally biased region" description="Pro residues" evidence="1">
    <location>
        <begin position="56"/>
        <end position="66"/>
    </location>
</feature>
<accession>A0A1Y2CHE8</accession>
<gene>
    <name evidence="2" type="ORF">BCR33DRAFT_129264</name>
</gene>
<proteinExistence type="predicted"/>
<name>A0A1Y2CHE8_9FUNG</name>
<dbReference type="AlphaFoldDB" id="A0A1Y2CHE8"/>
<comment type="caution">
    <text evidence="2">The sequence shown here is derived from an EMBL/GenBank/DDBJ whole genome shotgun (WGS) entry which is preliminary data.</text>
</comment>
<dbReference type="EMBL" id="MCGO01000016">
    <property type="protein sequence ID" value="ORY46470.1"/>
    <property type="molecule type" value="Genomic_DNA"/>
</dbReference>
<dbReference type="Proteomes" id="UP000193642">
    <property type="component" value="Unassembled WGS sequence"/>
</dbReference>
<organism evidence="2 3">
    <name type="scientific">Rhizoclosmatium globosum</name>
    <dbReference type="NCBI Taxonomy" id="329046"/>
    <lineage>
        <taxon>Eukaryota</taxon>
        <taxon>Fungi</taxon>
        <taxon>Fungi incertae sedis</taxon>
        <taxon>Chytridiomycota</taxon>
        <taxon>Chytridiomycota incertae sedis</taxon>
        <taxon>Chytridiomycetes</taxon>
        <taxon>Chytridiales</taxon>
        <taxon>Chytriomycetaceae</taxon>
        <taxon>Rhizoclosmatium</taxon>
    </lineage>
</organism>